<evidence type="ECO:0000256" key="2">
    <source>
        <dbReference type="ARBA" id="ARBA00022801"/>
    </source>
</evidence>
<dbReference type="Gene3D" id="3.90.79.10">
    <property type="entry name" value="Nucleoside Triphosphate Pyrophosphohydrolase"/>
    <property type="match status" value="2"/>
</dbReference>
<dbReference type="CDD" id="cd11533">
    <property type="entry name" value="NTP-PPase_Af0060_like"/>
    <property type="match status" value="1"/>
</dbReference>
<feature type="compositionally biased region" description="Low complexity" evidence="3">
    <location>
        <begin position="370"/>
        <end position="379"/>
    </location>
</feature>
<dbReference type="InterPro" id="IPR044548">
    <property type="entry name" value="AF0060_NTP-PPase_MazG-like"/>
</dbReference>
<dbReference type="InterPro" id="IPR015797">
    <property type="entry name" value="NUDIX_hydrolase-like_dom_sf"/>
</dbReference>
<evidence type="ECO:0000256" key="1">
    <source>
        <dbReference type="ARBA" id="ARBA00001946"/>
    </source>
</evidence>
<organism evidence="5 6">
    <name type="scientific">Streptomyces ramulosus</name>
    <dbReference type="NCBI Taxonomy" id="47762"/>
    <lineage>
        <taxon>Bacteria</taxon>
        <taxon>Bacillati</taxon>
        <taxon>Actinomycetota</taxon>
        <taxon>Actinomycetes</taxon>
        <taxon>Kitasatosporales</taxon>
        <taxon>Streptomycetaceae</taxon>
        <taxon>Streptomyces</taxon>
    </lineage>
</organism>
<feature type="region of interest" description="Disordered" evidence="3">
    <location>
        <begin position="66"/>
        <end position="85"/>
    </location>
</feature>
<reference evidence="6" key="1">
    <citation type="journal article" date="2019" name="Int. J. Syst. Evol. Microbiol.">
        <title>The Global Catalogue of Microorganisms (GCM) 10K type strain sequencing project: providing services to taxonomists for standard genome sequencing and annotation.</title>
        <authorList>
            <consortium name="The Broad Institute Genomics Platform"/>
            <consortium name="The Broad Institute Genome Sequencing Center for Infectious Disease"/>
            <person name="Wu L."/>
            <person name="Ma J."/>
        </authorList>
    </citation>
    <scope>NUCLEOTIDE SEQUENCE [LARGE SCALE GENOMIC DNA]</scope>
    <source>
        <strain evidence="6">CGMCC 1.15809</strain>
    </source>
</reference>
<dbReference type="RefSeq" id="WP_345081531.1">
    <property type="nucleotide sequence ID" value="NZ_BAAAWG010000006.1"/>
</dbReference>
<dbReference type="PROSITE" id="PS51462">
    <property type="entry name" value="NUDIX"/>
    <property type="match status" value="2"/>
</dbReference>
<comment type="caution">
    <text evidence="5">The sequence shown here is derived from an EMBL/GenBank/DDBJ whole genome shotgun (WGS) entry which is preliminary data.</text>
</comment>
<feature type="region of interest" description="Disordered" evidence="3">
    <location>
        <begin position="311"/>
        <end position="390"/>
    </location>
</feature>
<dbReference type="Pfam" id="PF00293">
    <property type="entry name" value="NUDIX"/>
    <property type="match status" value="2"/>
</dbReference>
<proteinExistence type="predicted"/>
<protein>
    <submittedName>
        <fullName evidence="5">NUDIX domain-containing protein</fullName>
    </submittedName>
</protein>
<dbReference type="PANTHER" id="PTHR43046:SF16">
    <property type="entry name" value="ADP-RIBOSE PYROPHOSPHATASE YJHB-RELATED"/>
    <property type="match status" value="1"/>
</dbReference>
<accession>A0ABW1FC84</accession>
<comment type="cofactor">
    <cofactor evidence="1">
        <name>Mg(2+)</name>
        <dbReference type="ChEBI" id="CHEBI:18420"/>
    </cofactor>
</comment>
<keyword evidence="2" id="KW-0378">Hydrolase</keyword>
<dbReference type="Proteomes" id="UP001596241">
    <property type="component" value="Unassembled WGS sequence"/>
</dbReference>
<feature type="domain" description="Nudix hydrolase" evidence="4">
    <location>
        <begin position="45"/>
        <end position="179"/>
    </location>
</feature>
<gene>
    <name evidence="5" type="ORF">ACFP3M_01740</name>
</gene>
<name>A0ABW1FC84_9ACTN</name>
<dbReference type="InterPro" id="IPR000086">
    <property type="entry name" value="NUDIX_hydrolase_dom"/>
</dbReference>
<evidence type="ECO:0000259" key="4">
    <source>
        <dbReference type="PROSITE" id="PS51462"/>
    </source>
</evidence>
<evidence type="ECO:0000256" key="3">
    <source>
        <dbReference type="SAM" id="MobiDB-lite"/>
    </source>
</evidence>
<dbReference type="SUPFAM" id="SSF55811">
    <property type="entry name" value="Nudix"/>
    <property type="match status" value="2"/>
</dbReference>
<evidence type="ECO:0000313" key="6">
    <source>
        <dbReference type="Proteomes" id="UP001596241"/>
    </source>
</evidence>
<evidence type="ECO:0000313" key="5">
    <source>
        <dbReference type="EMBL" id="MFC5891552.1"/>
    </source>
</evidence>
<keyword evidence="6" id="KW-1185">Reference proteome</keyword>
<feature type="compositionally biased region" description="Gly residues" evidence="3">
    <location>
        <begin position="328"/>
        <end position="338"/>
    </location>
</feature>
<feature type="domain" description="Nudix hydrolase" evidence="4">
    <location>
        <begin position="179"/>
        <end position="312"/>
    </location>
</feature>
<dbReference type="PANTHER" id="PTHR43046">
    <property type="entry name" value="GDP-MANNOSE MANNOSYL HYDROLASE"/>
    <property type="match status" value="1"/>
</dbReference>
<dbReference type="EMBL" id="JBHSPW010000001">
    <property type="protein sequence ID" value="MFC5891552.1"/>
    <property type="molecule type" value="Genomic_DNA"/>
</dbReference>
<feature type="region of interest" description="Disordered" evidence="3">
    <location>
        <begin position="493"/>
        <end position="514"/>
    </location>
</feature>
<sequence>MSSARSALRTLVHAYLAQHPAEHPAAGLAAALDAPVEAAGAAELPAGLTFSAVVIDRHRRVLHLRSRSGGGAGSLPGGRMAPGDATPLATALRELGETTGLRPGDLCLTPQLGGVPIDISTHDGHHVDIGFALHLAHDAASGSAVRPTEVAEVAWRSFDEVASPTLRAKLHGSSLDGRPRPVHASALLHNGAGRYLLQLRDNLPGIWQPGAWGLLGGGREPQDRSLLDTVRRELAEEAPGIGPLDLAPFAVVEVTGADGLCVPVQIYTGRWDGDAGIAGLTEGVLLHWFAPPLLDRLLLTESTRELVFRHAAEQGTEGRTGARSGTASGPGTGTGTGAGARSEAEDGPGTEADDRSGTASGPGTKTGDRPGTAAGTAGAVPPPAPERPASDSLEATIARLARRFTAHHTAQGLSPVEQWTLQVLKISEETGEAAQAVIGARGTNPRKAPVTWDEVHAEVADVVITALVSLKRMRPDDAEQYLRRQLALKAAKFLPGPTTPARSTPVADRPGALP</sequence>